<dbReference type="RefSeq" id="WP_173919777.1">
    <property type="nucleotide sequence ID" value="NZ_CADCXY010000001.1"/>
</dbReference>
<keyword evidence="6 7" id="KW-0408">Iron</keyword>
<organism evidence="9 10">
    <name type="scientific">Pseudidiomarina piscicola</name>
    <dbReference type="NCBI Taxonomy" id="2614830"/>
    <lineage>
        <taxon>Bacteria</taxon>
        <taxon>Pseudomonadati</taxon>
        <taxon>Pseudomonadota</taxon>
        <taxon>Gammaproteobacteria</taxon>
        <taxon>Alteromonadales</taxon>
        <taxon>Idiomarinaceae</taxon>
        <taxon>Pseudidiomarina</taxon>
    </lineage>
</organism>
<dbReference type="SMART" id="SM00702">
    <property type="entry name" value="P4Hc"/>
    <property type="match status" value="1"/>
</dbReference>
<dbReference type="InterPro" id="IPR006620">
    <property type="entry name" value="Pro_4_hyd_alph"/>
</dbReference>
<keyword evidence="4 7" id="KW-0223">Dioxygenase</keyword>
<evidence type="ECO:0000256" key="2">
    <source>
        <dbReference type="ARBA" id="ARBA00022723"/>
    </source>
</evidence>
<keyword evidence="10" id="KW-1185">Reference proteome</keyword>
<dbReference type="GO" id="GO:0005506">
    <property type="term" value="F:iron ion binding"/>
    <property type="evidence" value="ECO:0007669"/>
    <property type="project" value="UniProtKB-UniRule"/>
</dbReference>
<keyword evidence="3 7" id="KW-0847">Vitamin C</keyword>
<dbReference type="EC" id="1.14.11.-" evidence="9"/>
<dbReference type="EMBL" id="CADCXY010000001">
    <property type="protein sequence ID" value="CAB0150217.1"/>
    <property type="molecule type" value="Genomic_DNA"/>
</dbReference>
<proteinExistence type="inferred from homology"/>
<comment type="cofactor">
    <cofactor evidence="7">
        <name>Fe(2+)</name>
        <dbReference type="ChEBI" id="CHEBI:29033"/>
    </cofactor>
    <text evidence="7">Binds 1 Fe(2+) ion per subunit.</text>
</comment>
<dbReference type="Gene3D" id="4.10.860.20">
    <property type="entry name" value="Rabenosyn, Rab binding domain"/>
    <property type="match status" value="1"/>
</dbReference>
<dbReference type="GO" id="GO:0031418">
    <property type="term" value="F:L-ascorbic acid binding"/>
    <property type="evidence" value="ECO:0007669"/>
    <property type="project" value="UniProtKB-KW"/>
</dbReference>
<dbReference type="InterPro" id="IPR023550">
    <property type="entry name" value="PKHD_hydroxylase"/>
</dbReference>
<feature type="binding site" evidence="7">
    <location>
        <position position="92"/>
    </location>
    <ligand>
        <name>Fe cation</name>
        <dbReference type="ChEBI" id="CHEBI:24875"/>
    </ligand>
</feature>
<dbReference type="PANTHER" id="PTHR41536:SF1">
    <property type="entry name" value="PKHD-TYPE HYDROXYLASE YBIX"/>
    <property type="match status" value="1"/>
</dbReference>
<feature type="binding site" evidence="7">
    <location>
        <position position="94"/>
    </location>
    <ligand>
        <name>Fe cation</name>
        <dbReference type="ChEBI" id="CHEBI:24875"/>
    </ligand>
</feature>
<evidence type="ECO:0000256" key="3">
    <source>
        <dbReference type="ARBA" id="ARBA00022896"/>
    </source>
</evidence>
<dbReference type="GO" id="GO:0006879">
    <property type="term" value="P:intracellular iron ion homeostasis"/>
    <property type="evidence" value="ECO:0007669"/>
    <property type="project" value="TreeGrafter"/>
</dbReference>
<dbReference type="InterPro" id="IPR041097">
    <property type="entry name" value="PKHD_C"/>
</dbReference>
<protein>
    <submittedName>
        <fullName evidence="9">PKHD-type hydroxylase</fullName>
        <ecNumber evidence="9">1.14.11.-</ecNumber>
    </submittedName>
</protein>
<evidence type="ECO:0000313" key="10">
    <source>
        <dbReference type="Proteomes" id="UP000481517"/>
    </source>
</evidence>
<evidence type="ECO:0000256" key="5">
    <source>
        <dbReference type="ARBA" id="ARBA00023002"/>
    </source>
</evidence>
<gene>
    <name evidence="9" type="ORF">PSI9734_00778</name>
</gene>
<name>A0A6S6WKG7_9GAMM</name>
<dbReference type="PROSITE" id="PS51471">
    <property type="entry name" value="FE2OG_OXY"/>
    <property type="match status" value="1"/>
</dbReference>
<feature type="binding site" evidence="7">
    <location>
        <position position="167"/>
    </location>
    <ligand>
        <name>2-oxoglutarate</name>
        <dbReference type="ChEBI" id="CHEBI:16810"/>
    </ligand>
</feature>
<dbReference type="NCBIfam" id="NF003974">
    <property type="entry name" value="PRK05467.1-3"/>
    <property type="match status" value="1"/>
</dbReference>
<dbReference type="InterPro" id="IPR005123">
    <property type="entry name" value="Oxoglu/Fe-dep_dioxygenase_dom"/>
</dbReference>
<dbReference type="Proteomes" id="UP000481517">
    <property type="component" value="Unassembled WGS sequence"/>
</dbReference>
<evidence type="ECO:0000256" key="7">
    <source>
        <dbReference type="HAMAP-Rule" id="MF_00657"/>
    </source>
</evidence>
<feature type="domain" description="Fe2OG dioxygenase" evidence="8">
    <location>
        <begin position="68"/>
        <end position="176"/>
    </location>
</feature>
<dbReference type="AlphaFoldDB" id="A0A6S6WKG7"/>
<dbReference type="HAMAP" id="MF_00657">
    <property type="entry name" value="Hydroxyl_YbiX"/>
    <property type="match status" value="1"/>
</dbReference>
<keyword evidence="2 7" id="KW-0479">Metal-binding</keyword>
<dbReference type="Pfam" id="PF13640">
    <property type="entry name" value="2OG-FeII_Oxy_3"/>
    <property type="match status" value="1"/>
</dbReference>
<evidence type="ECO:0000256" key="6">
    <source>
        <dbReference type="ARBA" id="ARBA00023004"/>
    </source>
</evidence>
<dbReference type="NCBIfam" id="NF003975">
    <property type="entry name" value="PRK05467.1-4"/>
    <property type="match status" value="1"/>
</dbReference>
<accession>A0A6S6WKG7</accession>
<evidence type="ECO:0000256" key="1">
    <source>
        <dbReference type="ARBA" id="ARBA00001961"/>
    </source>
</evidence>
<comment type="cofactor">
    <cofactor evidence="1 7">
        <name>L-ascorbate</name>
        <dbReference type="ChEBI" id="CHEBI:38290"/>
    </cofactor>
</comment>
<reference evidence="9 10" key="1">
    <citation type="submission" date="2020-02" db="EMBL/GenBank/DDBJ databases">
        <authorList>
            <person name="Rodrigo-Torres L."/>
            <person name="Arahal R. D."/>
            <person name="Lucena T."/>
        </authorList>
    </citation>
    <scope>NUCLEOTIDE SEQUENCE [LARGE SCALE GENOMIC DNA]</scope>
    <source>
        <strain evidence="9 10">CECT 9734</strain>
    </source>
</reference>
<dbReference type="Gene3D" id="2.60.120.620">
    <property type="entry name" value="q2cbj1_9rhob like domain"/>
    <property type="match status" value="1"/>
</dbReference>
<dbReference type="GO" id="GO:0016706">
    <property type="term" value="F:2-oxoglutarate-dependent dioxygenase activity"/>
    <property type="evidence" value="ECO:0007669"/>
    <property type="project" value="UniProtKB-UniRule"/>
</dbReference>
<dbReference type="Pfam" id="PF18331">
    <property type="entry name" value="PKHD_C"/>
    <property type="match status" value="1"/>
</dbReference>
<dbReference type="InterPro" id="IPR044862">
    <property type="entry name" value="Pro_4_hyd_alph_FE2OG_OXY"/>
</dbReference>
<sequence length="224" mass="25283">MILHIKQVIDTGTLSVIQDKLGSASFANGRESAGWAAQGVKDNEQLRAPHPLIELLLKRLQQHEMVQQAARPLQFVNTMINRYQPGQSYGTHMDDALMFARDSGVAISTRTDLSFTLGLTPLADYEGGELVIEDSSGERSWRIDAGDLLLYPSSFLHRVNPVSAGTRTAMVGWIESLLREPQQREICFDLFQSLQYEFNAHGKTSQFDQLSKTYNNLLRRWAKR</sequence>
<keyword evidence="5 7" id="KW-0560">Oxidoreductase</keyword>
<dbReference type="PANTHER" id="PTHR41536">
    <property type="entry name" value="PKHD-TYPE HYDROXYLASE YBIX"/>
    <property type="match status" value="1"/>
</dbReference>
<dbReference type="GO" id="GO:0006974">
    <property type="term" value="P:DNA damage response"/>
    <property type="evidence" value="ECO:0007669"/>
    <property type="project" value="TreeGrafter"/>
</dbReference>
<evidence type="ECO:0000259" key="8">
    <source>
        <dbReference type="PROSITE" id="PS51471"/>
    </source>
</evidence>
<feature type="binding site" evidence="7">
    <location>
        <position position="157"/>
    </location>
    <ligand>
        <name>Fe cation</name>
        <dbReference type="ChEBI" id="CHEBI:24875"/>
    </ligand>
</feature>
<evidence type="ECO:0000256" key="4">
    <source>
        <dbReference type="ARBA" id="ARBA00022964"/>
    </source>
</evidence>
<evidence type="ECO:0000313" key="9">
    <source>
        <dbReference type="EMBL" id="CAB0150217.1"/>
    </source>
</evidence>